<sequence length="569" mass="64518">MNKMTLPDKRRVKHLTLLRQPREISGKEFNALSFDERLAMVQSLRGRQQYDLLIEAADMQQLVQRMPMQELYLLIRELGAEDVLELLALATPEQINGFIDLDCWQGDLLDPRQALHWLTLVAEAEEDQQLRVLTGIEFELLTLMFKKWMRVTRGPEDFDDEDERDEAILLNGGFVIEYSDSEVAKLLERLLGVLFRRDPVFHRRLVESIRQELDAALEEEVFRWRNGRLLDQGFPEPFAARGIYAWLDPETFSPADARKTIPFGFEEDRAAPGFVLAETLPKNLLAEVLAGGLSDETAWELTCLLNKLLVADGIDAGDVLQVDQALRRLYATLNLALEKLCGQDVARAAELFESSYLEILFRFGFSLLLQLQGRARTLLKSSLAPYFDAPCRALLENLAKPRPECWEGILEVNRGGSRPFECLTELQLAGDWLRRLEVQRRLFEEVFPFTLPEAENFDLTGCQPDELVQVSLSTFFLTALGNQLLGGEFVPEPIPAVELVTLHGLAGRDGRVDPDLRKKTIAELERQLPGGGSFADWCLAVWDEEFCNLDADSLDPRFVGGLIVLLDPS</sequence>
<dbReference type="AlphaFoldDB" id="A0A2K2HE50"/>
<protein>
    <submittedName>
        <fullName evidence="1">Uncharacterized protein</fullName>
    </submittedName>
</protein>
<evidence type="ECO:0000313" key="2">
    <source>
        <dbReference type="Proteomes" id="UP000236340"/>
    </source>
</evidence>
<evidence type="ECO:0000313" key="1">
    <source>
        <dbReference type="EMBL" id="PNU21501.1"/>
    </source>
</evidence>
<dbReference type="OrthoDB" id="5479105at2"/>
<dbReference type="Proteomes" id="UP000236340">
    <property type="component" value="Unassembled WGS sequence"/>
</dbReference>
<name>A0A2K2HE50_9BACT</name>
<dbReference type="RefSeq" id="WP_103113987.1">
    <property type="nucleotide sequence ID" value="NZ_PPFX01000002.1"/>
</dbReference>
<dbReference type="EMBL" id="PPFX01000002">
    <property type="protein sequence ID" value="PNU21501.1"/>
    <property type="molecule type" value="Genomic_DNA"/>
</dbReference>
<gene>
    <name evidence="1" type="ORF">C2E25_01155</name>
</gene>
<comment type="caution">
    <text evidence="1">The sequence shown here is derived from an EMBL/GenBank/DDBJ whole genome shotgun (WGS) entry which is preliminary data.</text>
</comment>
<proteinExistence type="predicted"/>
<dbReference type="Pfam" id="PF19676">
    <property type="entry name" value="DUF6178"/>
    <property type="match status" value="1"/>
</dbReference>
<reference evidence="1 2" key="1">
    <citation type="journal article" date="2018" name="Genome Announc.">
        <title>Genome Sequence of Geothermobacter sp. HR-1 Iron Reducer from the Loihi Seamount.</title>
        <authorList>
            <person name="Smith H."/>
            <person name="Abuyen K."/>
            <person name="Tremblay J."/>
            <person name="Savalia P."/>
            <person name="Perez-Rodriguez I."/>
            <person name="Emerson D."/>
            <person name="Tully B."/>
            <person name="Amend J."/>
        </authorList>
    </citation>
    <scope>NUCLEOTIDE SEQUENCE [LARGE SCALE GENOMIC DNA]</scope>
    <source>
        <strain evidence="1 2">HR-1</strain>
    </source>
</reference>
<accession>A0A2K2HE50</accession>
<dbReference type="InterPro" id="IPR045750">
    <property type="entry name" value="DUF6178"/>
</dbReference>
<organism evidence="1 2">
    <name type="scientific">Geothermobacter hydrogeniphilus</name>
    <dbReference type="NCBI Taxonomy" id="1969733"/>
    <lineage>
        <taxon>Bacteria</taxon>
        <taxon>Pseudomonadati</taxon>
        <taxon>Thermodesulfobacteriota</taxon>
        <taxon>Desulfuromonadia</taxon>
        <taxon>Desulfuromonadales</taxon>
        <taxon>Geothermobacteraceae</taxon>
        <taxon>Geothermobacter</taxon>
    </lineage>
</organism>